<dbReference type="InterPro" id="IPR027417">
    <property type="entry name" value="P-loop_NTPase"/>
</dbReference>
<evidence type="ECO:0000256" key="1">
    <source>
        <dbReference type="ARBA" id="ARBA00009018"/>
    </source>
</evidence>
<evidence type="ECO:0000256" key="5">
    <source>
        <dbReference type="ARBA" id="ARBA00022993"/>
    </source>
</evidence>
<proteinExistence type="inferred from homology"/>
<protein>
    <recommendedName>
        <fullName evidence="6 7">Dephospho-CoA kinase</fullName>
        <ecNumber evidence="6 7">2.7.1.24</ecNumber>
    </recommendedName>
    <alternativeName>
        <fullName evidence="6">Dephosphocoenzyme A kinase</fullName>
    </alternativeName>
</protein>
<dbReference type="Proteomes" id="UP000594749">
    <property type="component" value="Chromosome"/>
</dbReference>
<reference evidence="8 9" key="1">
    <citation type="submission" date="2020-10" db="EMBL/GenBank/DDBJ databases">
        <title>Campylobacter and Helicobacter PacBio genomes.</title>
        <authorList>
            <person name="Lane C."/>
        </authorList>
    </citation>
    <scope>NUCLEOTIDE SEQUENCE [LARGE SCALE GENOMIC DNA]</scope>
    <source>
        <strain evidence="8 9">2016D-0077</strain>
    </source>
</reference>
<dbReference type="PANTHER" id="PTHR10695">
    <property type="entry name" value="DEPHOSPHO-COA KINASE-RELATED"/>
    <property type="match status" value="1"/>
</dbReference>
<sequence>MDKFKNAIVVTGCIGSGKSSVCEILKKKGYEVIDADKISHEILDSLGDEISAVFGSEFVKDSKPDRKKLGVLVFKDRKKLKILEQILHPKIKAEILRKAKILEKLNKVYFVDIPLFYESSNYPEFKRVLVVYAPKELIVERIMKRNLLTKDEALARINLQLDIEKKRDLADFVIENTRNLDELNSKVDEFLRGDL</sequence>
<comment type="pathway">
    <text evidence="6">Cofactor biosynthesis; coenzyme A biosynthesis; CoA from (R)-pantothenate: step 5/5.</text>
</comment>
<comment type="catalytic activity">
    <reaction evidence="6">
        <text>3'-dephospho-CoA + ATP = ADP + CoA + H(+)</text>
        <dbReference type="Rhea" id="RHEA:18245"/>
        <dbReference type="ChEBI" id="CHEBI:15378"/>
        <dbReference type="ChEBI" id="CHEBI:30616"/>
        <dbReference type="ChEBI" id="CHEBI:57287"/>
        <dbReference type="ChEBI" id="CHEBI:57328"/>
        <dbReference type="ChEBI" id="CHEBI:456216"/>
        <dbReference type="EC" id="2.7.1.24"/>
    </reaction>
</comment>
<dbReference type="PROSITE" id="PS51219">
    <property type="entry name" value="DPCK"/>
    <property type="match status" value="1"/>
</dbReference>
<dbReference type="HAMAP" id="MF_00376">
    <property type="entry name" value="Dephospho_CoA_kinase"/>
    <property type="match status" value="1"/>
</dbReference>
<evidence type="ECO:0000256" key="2">
    <source>
        <dbReference type="ARBA" id="ARBA00022679"/>
    </source>
</evidence>
<dbReference type="GO" id="GO:0015937">
    <property type="term" value="P:coenzyme A biosynthetic process"/>
    <property type="evidence" value="ECO:0007669"/>
    <property type="project" value="UniProtKB-UniRule"/>
</dbReference>
<evidence type="ECO:0000256" key="3">
    <source>
        <dbReference type="ARBA" id="ARBA00022741"/>
    </source>
</evidence>
<keyword evidence="3 6" id="KW-0547">Nucleotide-binding</keyword>
<dbReference type="PANTHER" id="PTHR10695:SF46">
    <property type="entry name" value="BIFUNCTIONAL COENZYME A SYNTHASE-RELATED"/>
    <property type="match status" value="1"/>
</dbReference>
<dbReference type="RefSeq" id="WP_025802275.1">
    <property type="nucleotide sequence ID" value="NZ_CP053842.1"/>
</dbReference>
<keyword evidence="2 6" id="KW-0808">Transferase</keyword>
<dbReference type="OrthoDB" id="9812943at2"/>
<name>A0A7M1LIS7_9BACT</name>
<dbReference type="NCBIfam" id="TIGR00152">
    <property type="entry name" value="dephospho-CoA kinase"/>
    <property type="match status" value="1"/>
</dbReference>
<comment type="function">
    <text evidence="6">Catalyzes the phosphorylation of the 3'-hydroxyl group of dephosphocoenzyme A to form coenzyme A.</text>
</comment>
<evidence type="ECO:0000256" key="6">
    <source>
        <dbReference type="HAMAP-Rule" id="MF_00376"/>
    </source>
</evidence>
<dbReference type="Pfam" id="PF01121">
    <property type="entry name" value="CoaE"/>
    <property type="match status" value="1"/>
</dbReference>
<dbReference type="SUPFAM" id="SSF52540">
    <property type="entry name" value="P-loop containing nucleoside triphosphate hydrolases"/>
    <property type="match status" value="1"/>
</dbReference>
<keyword evidence="5 6" id="KW-0173">Coenzyme A biosynthesis</keyword>
<keyword evidence="9" id="KW-1185">Reference proteome</keyword>
<comment type="subcellular location">
    <subcellularLocation>
        <location evidence="6">Cytoplasm</location>
    </subcellularLocation>
</comment>
<evidence type="ECO:0000256" key="7">
    <source>
        <dbReference type="NCBIfam" id="TIGR00152"/>
    </source>
</evidence>
<dbReference type="InterPro" id="IPR001977">
    <property type="entry name" value="Depp_CoAkinase"/>
</dbReference>
<dbReference type="GO" id="GO:0004140">
    <property type="term" value="F:dephospho-CoA kinase activity"/>
    <property type="evidence" value="ECO:0007669"/>
    <property type="project" value="UniProtKB-UniRule"/>
</dbReference>
<dbReference type="EMBL" id="CP063078">
    <property type="protein sequence ID" value="QOQ87854.1"/>
    <property type="molecule type" value="Genomic_DNA"/>
</dbReference>
<dbReference type="GO" id="GO:0005737">
    <property type="term" value="C:cytoplasm"/>
    <property type="evidence" value="ECO:0007669"/>
    <property type="project" value="UniProtKB-SubCell"/>
</dbReference>
<feature type="binding site" evidence="6">
    <location>
        <begin position="15"/>
        <end position="20"/>
    </location>
    <ligand>
        <name>ATP</name>
        <dbReference type="ChEBI" id="CHEBI:30616"/>
    </ligand>
</feature>
<evidence type="ECO:0000256" key="4">
    <source>
        <dbReference type="ARBA" id="ARBA00022840"/>
    </source>
</evidence>
<dbReference type="UniPathway" id="UPA00241">
    <property type="reaction ID" value="UER00356"/>
</dbReference>
<dbReference type="CDD" id="cd02022">
    <property type="entry name" value="DPCK"/>
    <property type="match status" value="1"/>
</dbReference>
<evidence type="ECO:0000313" key="9">
    <source>
        <dbReference type="Proteomes" id="UP000594749"/>
    </source>
</evidence>
<evidence type="ECO:0000313" key="8">
    <source>
        <dbReference type="EMBL" id="QOQ87854.1"/>
    </source>
</evidence>
<keyword evidence="6" id="KW-0963">Cytoplasm</keyword>
<comment type="similarity">
    <text evidence="1 6">Belongs to the CoaE family.</text>
</comment>
<keyword evidence="4 6" id="KW-0067">ATP-binding</keyword>
<keyword evidence="6 8" id="KW-0418">Kinase</keyword>
<accession>A0A7M1LIS7</accession>
<dbReference type="EC" id="2.7.1.24" evidence="6 7"/>
<dbReference type="GO" id="GO:0005524">
    <property type="term" value="F:ATP binding"/>
    <property type="evidence" value="ECO:0007669"/>
    <property type="project" value="UniProtKB-UniRule"/>
</dbReference>
<organism evidence="8 9">
    <name type="scientific">Campylobacter corcagiensis</name>
    <dbReference type="NCBI Taxonomy" id="1448857"/>
    <lineage>
        <taxon>Bacteria</taxon>
        <taxon>Pseudomonadati</taxon>
        <taxon>Campylobacterota</taxon>
        <taxon>Epsilonproteobacteria</taxon>
        <taxon>Campylobacterales</taxon>
        <taxon>Campylobacteraceae</taxon>
        <taxon>Campylobacter</taxon>
    </lineage>
</organism>
<gene>
    <name evidence="6" type="primary">coaE</name>
    <name evidence="8" type="ORF">IMC76_03365</name>
</gene>
<dbReference type="AlphaFoldDB" id="A0A7M1LIS7"/>
<dbReference type="Gene3D" id="3.40.50.300">
    <property type="entry name" value="P-loop containing nucleotide triphosphate hydrolases"/>
    <property type="match status" value="1"/>
</dbReference>